<gene>
    <name evidence="1" type="ORF">ALECFALPRED_008818</name>
</gene>
<evidence type="ECO:0000313" key="1">
    <source>
        <dbReference type="EMBL" id="CAF9913447.1"/>
    </source>
</evidence>
<sequence>MSILRKAMLRSLQGAWTSSPVFLRRVPLRPYVVNLKSARRYHSPNSYGIEAANAHVFEDLRKVYKSTVLDILCSLQTRYPEWTVTMAPASTGLIEYAKAGEAAAVLDIESQNVLSRLRYEPAENIRSAPGHQPGKYREQVEFGRYDYRWKDRSFIVYLFCQDWEQNTVRDSSRNTFFILHRREGDTIQNGRSVATKDLIAAASSRFADLREEDILIFDDDEWKKDTKLWKSVQRAKWEDVILDQSLKDGLTRDVEGFFDHRDDYKQFDVP</sequence>
<protein>
    <submittedName>
        <fullName evidence="1">Uncharacterized protein</fullName>
    </submittedName>
</protein>
<dbReference type="EMBL" id="CAJPDR010000062">
    <property type="protein sequence ID" value="CAF9913447.1"/>
    <property type="molecule type" value="Genomic_DNA"/>
</dbReference>
<comment type="caution">
    <text evidence="1">The sequence shown here is derived from an EMBL/GenBank/DDBJ whole genome shotgun (WGS) entry which is preliminary data.</text>
</comment>
<name>A0A8H3I3B9_9LECA</name>
<organism evidence="1 2">
    <name type="scientific">Alectoria fallacina</name>
    <dbReference type="NCBI Taxonomy" id="1903189"/>
    <lineage>
        <taxon>Eukaryota</taxon>
        <taxon>Fungi</taxon>
        <taxon>Dikarya</taxon>
        <taxon>Ascomycota</taxon>
        <taxon>Pezizomycotina</taxon>
        <taxon>Lecanoromycetes</taxon>
        <taxon>OSLEUM clade</taxon>
        <taxon>Lecanoromycetidae</taxon>
        <taxon>Lecanorales</taxon>
        <taxon>Lecanorineae</taxon>
        <taxon>Parmeliaceae</taxon>
        <taxon>Alectoria</taxon>
    </lineage>
</organism>
<accession>A0A8H3I3B9</accession>
<reference evidence="1" key="1">
    <citation type="submission" date="2021-03" db="EMBL/GenBank/DDBJ databases">
        <authorList>
            <person name="Tagirdzhanova G."/>
        </authorList>
    </citation>
    <scope>NUCLEOTIDE SEQUENCE</scope>
</reference>
<proteinExistence type="predicted"/>
<dbReference type="AlphaFoldDB" id="A0A8H3I3B9"/>
<keyword evidence="2" id="KW-1185">Reference proteome</keyword>
<dbReference type="Proteomes" id="UP000664203">
    <property type="component" value="Unassembled WGS sequence"/>
</dbReference>
<evidence type="ECO:0000313" key="2">
    <source>
        <dbReference type="Proteomes" id="UP000664203"/>
    </source>
</evidence>
<dbReference type="OrthoDB" id="5409744at2759"/>